<sequence length="143" mass="16189">MLLGLGPLGLLFKPVDHLVLILLTKSNLRYFSFFTHPFKLEEPSPSLFLFIHKEEKRKIFFSHKQNTLKEEKGKKRKFISMALFSVLFSCFVVSSSSSRVSDDARSSKSKALSSDKSKNYKAKSSGAPIVASYFPVNSYVSRL</sequence>
<dbReference type="AlphaFoldDB" id="A0AAD7L1J1"/>
<dbReference type="Proteomes" id="UP001163823">
    <property type="component" value="Chromosome 12"/>
</dbReference>
<gene>
    <name evidence="2" type="ORF">O6P43_029492</name>
</gene>
<evidence type="ECO:0000256" key="1">
    <source>
        <dbReference type="SAM" id="MobiDB-lite"/>
    </source>
</evidence>
<reference evidence="2" key="1">
    <citation type="journal article" date="2023" name="Science">
        <title>Elucidation of the pathway for biosynthesis of saponin adjuvants from the soapbark tree.</title>
        <authorList>
            <person name="Reed J."/>
            <person name="Orme A."/>
            <person name="El-Demerdash A."/>
            <person name="Owen C."/>
            <person name="Martin L.B.B."/>
            <person name="Misra R.C."/>
            <person name="Kikuchi S."/>
            <person name="Rejzek M."/>
            <person name="Martin A.C."/>
            <person name="Harkess A."/>
            <person name="Leebens-Mack J."/>
            <person name="Louveau T."/>
            <person name="Stephenson M.J."/>
            <person name="Osbourn A."/>
        </authorList>
    </citation>
    <scope>NUCLEOTIDE SEQUENCE</scope>
    <source>
        <strain evidence="2">S10</strain>
    </source>
</reference>
<organism evidence="2 3">
    <name type="scientific">Quillaja saponaria</name>
    <name type="common">Soap bark tree</name>
    <dbReference type="NCBI Taxonomy" id="32244"/>
    <lineage>
        <taxon>Eukaryota</taxon>
        <taxon>Viridiplantae</taxon>
        <taxon>Streptophyta</taxon>
        <taxon>Embryophyta</taxon>
        <taxon>Tracheophyta</taxon>
        <taxon>Spermatophyta</taxon>
        <taxon>Magnoliopsida</taxon>
        <taxon>eudicotyledons</taxon>
        <taxon>Gunneridae</taxon>
        <taxon>Pentapetalae</taxon>
        <taxon>rosids</taxon>
        <taxon>fabids</taxon>
        <taxon>Fabales</taxon>
        <taxon>Quillajaceae</taxon>
        <taxon>Quillaja</taxon>
    </lineage>
</organism>
<evidence type="ECO:0000313" key="3">
    <source>
        <dbReference type="Proteomes" id="UP001163823"/>
    </source>
</evidence>
<keyword evidence="3" id="KW-1185">Reference proteome</keyword>
<protein>
    <submittedName>
        <fullName evidence="2">Uncharacterized protein</fullName>
    </submittedName>
</protein>
<dbReference type="EMBL" id="JARAOO010000012">
    <property type="protein sequence ID" value="KAJ7949111.1"/>
    <property type="molecule type" value="Genomic_DNA"/>
</dbReference>
<evidence type="ECO:0000313" key="2">
    <source>
        <dbReference type="EMBL" id="KAJ7949111.1"/>
    </source>
</evidence>
<name>A0AAD7L1J1_QUISA</name>
<dbReference type="KEGG" id="qsa:O6P43_029492"/>
<proteinExistence type="predicted"/>
<feature type="region of interest" description="Disordered" evidence="1">
    <location>
        <begin position="96"/>
        <end position="124"/>
    </location>
</feature>
<comment type="caution">
    <text evidence="2">The sequence shown here is derived from an EMBL/GenBank/DDBJ whole genome shotgun (WGS) entry which is preliminary data.</text>
</comment>
<accession>A0AAD7L1J1</accession>
<dbReference type="PANTHER" id="PTHR37748:SF1">
    <property type="entry name" value="PROTEIN, PUTATIVE-RELATED"/>
    <property type="match status" value="1"/>
</dbReference>
<dbReference type="PANTHER" id="PTHR37748">
    <property type="entry name" value="PROTEIN, PUTATIVE-RELATED"/>
    <property type="match status" value="1"/>
</dbReference>